<dbReference type="SMART" id="SM00382">
    <property type="entry name" value="AAA"/>
    <property type="match status" value="2"/>
</dbReference>
<reference evidence="12 13" key="1">
    <citation type="submission" date="2017-09" db="EMBL/GenBank/DDBJ databases">
        <title>Bacterial strain isolated from the female urinary microbiota.</title>
        <authorList>
            <person name="Thomas-White K."/>
            <person name="Kumar N."/>
            <person name="Forster S."/>
            <person name="Putonti C."/>
            <person name="Lawley T."/>
            <person name="Wolfe A.J."/>
        </authorList>
    </citation>
    <scope>NUCLEOTIDE SEQUENCE [LARGE SCALE GENOMIC DNA]</scope>
    <source>
        <strain evidence="12 13">UMB0852</strain>
    </source>
</reference>
<evidence type="ECO:0000256" key="8">
    <source>
        <dbReference type="ARBA" id="ARBA00022967"/>
    </source>
</evidence>
<keyword evidence="3" id="KW-0813">Transport</keyword>
<dbReference type="GO" id="GO:0016887">
    <property type="term" value="F:ATP hydrolysis activity"/>
    <property type="evidence" value="ECO:0007669"/>
    <property type="project" value="InterPro"/>
</dbReference>
<dbReference type="CDD" id="cd03225">
    <property type="entry name" value="ABC_cobalt_CbiO_domain1"/>
    <property type="match status" value="2"/>
</dbReference>
<evidence type="ECO:0000256" key="5">
    <source>
        <dbReference type="ARBA" id="ARBA00022737"/>
    </source>
</evidence>
<dbReference type="Pfam" id="PF12558">
    <property type="entry name" value="DUF3744"/>
    <property type="match status" value="1"/>
</dbReference>
<dbReference type="EMBL" id="PNHE01000035">
    <property type="protein sequence ID" value="PMC57918.1"/>
    <property type="molecule type" value="Genomic_DNA"/>
</dbReference>
<dbReference type="InterPro" id="IPR017871">
    <property type="entry name" value="ABC_transporter-like_CS"/>
</dbReference>
<dbReference type="RefSeq" id="WP_102228005.1">
    <property type="nucleotide sequence ID" value="NZ_PNFY01000033.1"/>
</dbReference>
<evidence type="ECO:0000259" key="11">
    <source>
        <dbReference type="PROSITE" id="PS50893"/>
    </source>
</evidence>
<dbReference type="SUPFAM" id="SSF52540">
    <property type="entry name" value="P-loop containing nucleoside triphosphate hydrolases"/>
    <property type="match status" value="2"/>
</dbReference>
<evidence type="ECO:0000256" key="6">
    <source>
        <dbReference type="ARBA" id="ARBA00022741"/>
    </source>
</evidence>
<sequence>MKPIISFRDFSFRYDSQTQSTLKNITVDIYPGEKILILGPSGSGKSTFGKCLNGLIPHAFIGEWSGELTLFNEDLSHWSIDDLSRYVGTVLQDTSAQFVGMTVAEDMAFALENDATSHSVMHEAVQNWASRIHLSDLLNQAPGSLSGGQKQRVSMSGVLIDSPQVLLFDEPLASLDPASGYETMTLIEKMHRQLETTVIIIEHRLEEVLSQPVDRVLLFDEGRIIFDGTPRQLLLSNHLIETHIREPLYISALKYAGVNLNEVTSLESLSQLEHPTLCDQLTSWSEQIESDPPRQKTASLLTIENMSFSYKNTDYLTLQSVNLTIEEGEMISLVGTNGAGKSTLAKVIAGFLTPTRGQIIWREENMTQYSIKQRAERIGYVMQDPNQMISQHLIFDEVALGLRLRGYSEEDVKQKVYDTLKVCGLYPFRHWPINALSYGQKKRVTIAAILVLKPELLILDEPTAGQDYYHYTEFMMFMKELNRQGMTILMITHDMQLMLEYTQRTIVIHDGQVIGDETPFVILGSKELVDKASLRETSLYTLARQCGVEVPETFVQKFMTYEERKRENG</sequence>
<dbReference type="GO" id="GO:0042626">
    <property type="term" value="F:ATPase-coupled transmembrane transporter activity"/>
    <property type="evidence" value="ECO:0007669"/>
    <property type="project" value="TreeGrafter"/>
</dbReference>
<feature type="domain" description="ABC transporter" evidence="11">
    <location>
        <begin position="5"/>
        <end position="246"/>
    </location>
</feature>
<dbReference type="InterPro" id="IPR027417">
    <property type="entry name" value="P-loop_NTPase"/>
</dbReference>
<dbReference type="PROSITE" id="PS00211">
    <property type="entry name" value="ABC_TRANSPORTER_1"/>
    <property type="match status" value="2"/>
</dbReference>
<dbReference type="Proteomes" id="UP000235682">
    <property type="component" value="Unassembled WGS sequence"/>
</dbReference>
<name>A0A2N6SLG3_9LACT</name>
<dbReference type="InterPro" id="IPR003439">
    <property type="entry name" value="ABC_transporter-like_ATP-bd"/>
</dbReference>
<keyword evidence="13" id="KW-1185">Reference proteome</keyword>
<dbReference type="STRING" id="84521.SAMN04487994_103412"/>
<keyword evidence="5" id="KW-0677">Repeat</keyword>
<comment type="caution">
    <text evidence="12">The sequence shown here is derived from an EMBL/GenBank/DDBJ whole genome shotgun (WGS) entry which is preliminary data.</text>
</comment>
<dbReference type="PANTHER" id="PTHR43553:SF26">
    <property type="entry name" value="ABC TRANSPORTER ATP-BINDING PROTEIN BC_2655-RELATED"/>
    <property type="match status" value="1"/>
</dbReference>
<dbReference type="FunFam" id="3.40.50.300:FF:000224">
    <property type="entry name" value="Energy-coupling factor transporter ATP-binding protein EcfA"/>
    <property type="match status" value="1"/>
</dbReference>
<keyword evidence="9" id="KW-0472">Membrane</keyword>
<evidence type="ECO:0000256" key="3">
    <source>
        <dbReference type="ARBA" id="ARBA00022448"/>
    </source>
</evidence>
<dbReference type="Gene3D" id="3.40.50.300">
    <property type="entry name" value="P-loop containing nucleotide triphosphate hydrolases"/>
    <property type="match status" value="2"/>
</dbReference>
<evidence type="ECO:0000256" key="4">
    <source>
        <dbReference type="ARBA" id="ARBA00022475"/>
    </source>
</evidence>
<dbReference type="InterPro" id="IPR022216">
    <property type="entry name" value="ABC_Co_transporter"/>
</dbReference>
<evidence type="ECO:0000256" key="1">
    <source>
        <dbReference type="ARBA" id="ARBA00004202"/>
    </source>
</evidence>
<keyword evidence="7 12" id="KW-0067">ATP-binding</keyword>
<proteinExistence type="inferred from homology"/>
<dbReference type="AlphaFoldDB" id="A0A2N6SLG3"/>
<dbReference type="InterPro" id="IPR015856">
    <property type="entry name" value="ABC_transpr_CbiO/EcfA_su"/>
</dbReference>
<dbReference type="InterPro" id="IPR003593">
    <property type="entry name" value="AAA+_ATPase"/>
</dbReference>
<dbReference type="NCBIfam" id="NF010167">
    <property type="entry name" value="PRK13648.1"/>
    <property type="match status" value="2"/>
</dbReference>
<organism evidence="12 13">
    <name type="scientific">Dolosicoccus paucivorans</name>
    <dbReference type="NCBI Taxonomy" id="84521"/>
    <lineage>
        <taxon>Bacteria</taxon>
        <taxon>Bacillati</taxon>
        <taxon>Bacillota</taxon>
        <taxon>Bacilli</taxon>
        <taxon>Lactobacillales</taxon>
        <taxon>Aerococcaceae</taxon>
        <taxon>Dolosicoccus</taxon>
    </lineage>
</organism>
<dbReference type="GO" id="GO:0005524">
    <property type="term" value="F:ATP binding"/>
    <property type="evidence" value="ECO:0007669"/>
    <property type="project" value="UniProtKB-KW"/>
</dbReference>
<dbReference type="PROSITE" id="PS50893">
    <property type="entry name" value="ABC_TRANSPORTER_2"/>
    <property type="match status" value="2"/>
</dbReference>
<accession>A0A2N6SLG3</accession>
<keyword evidence="8" id="KW-1278">Translocase</keyword>
<dbReference type="FunFam" id="3.40.50.300:FF:001422">
    <property type="entry name" value="Cobalt ABC transporter ATP-binding protein"/>
    <property type="match status" value="1"/>
</dbReference>
<evidence type="ECO:0000256" key="9">
    <source>
        <dbReference type="ARBA" id="ARBA00023136"/>
    </source>
</evidence>
<dbReference type="OrthoDB" id="501320at2"/>
<comment type="function">
    <text evidence="10">Probably part of an ABC transporter complex. Responsible for energy coupling to the transport system.</text>
</comment>
<protein>
    <submittedName>
        <fullName evidence="12">Heme ABC transporter ATP-binding protein</fullName>
    </submittedName>
</protein>
<gene>
    <name evidence="12" type="ORF">CJ205_07070</name>
</gene>
<keyword evidence="4" id="KW-1003">Cell membrane</keyword>
<evidence type="ECO:0000313" key="12">
    <source>
        <dbReference type="EMBL" id="PMC57918.1"/>
    </source>
</evidence>
<evidence type="ECO:0000313" key="13">
    <source>
        <dbReference type="Proteomes" id="UP000235682"/>
    </source>
</evidence>
<evidence type="ECO:0000256" key="7">
    <source>
        <dbReference type="ARBA" id="ARBA00022840"/>
    </source>
</evidence>
<dbReference type="GO" id="GO:0043190">
    <property type="term" value="C:ATP-binding cassette (ABC) transporter complex"/>
    <property type="evidence" value="ECO:0007669"/>
    <property type="project" value="TreeGrafter"/>
</dbReference>
<evidence type="ECO:0000256" key="2">
    <source>
        <dbReference type="ARBA" id="ARBA00005417"/>
    </source>
</evidence>
<dbReference type="InterPro" id="IPR050095">
    <property type="entry name" value="ECF_ABC_transporter_ATP-bd"/>
</dbReference>
<dbReference type="Pfam" id="PF00005">
    <property type="entry name" value="ABC_tran"/>
    <property type="match status" value="2"/>
</dbReference>
<comment type="subcellular location">
    <subcellularLocation>
        <location evidence="1">Cell membrane</location>
        <topology evidence="1">Peripheral membrane protein</topology>
    </subcellularLocation>
</comment>
<comment type="similarity">
    <text evidence="2">Belongs to the ABC transporter superfamily.</text>
</comment>
<dbReference type="PANTHER" id="PTHR43553">
    <property type="entry name" value="HEAVY METAL TRANSPORTER"/>
    <property type="match status" value="1"/>
</dbReference>
<evidence type="ECO:0000256" key="10">
    <source>
        <dbReference type="ARBA" id="ARBA00025157"/>
    </source>
</evidence>
<feature type="domain" description="ABC transporter" evidence="11">
    <location>
        <begin position="301"/>
        <end position="535"/>
    </location>
</feature>
<keyword evidence="6" id="KW-0547">Nucleotide-binding</keyword>